<proteinExistence type="predicted"/>
<protein>
    <submittedName>
        <fullName evidence="2">Uncharacterized protein</fullName>
    </submittedName>
</protein>
<organism evidence="2 3">
    <name type="scientific">Hohenbuehelia grisea</name>
    <dbReference type="NCBI Taxonomy" id="104357"/>
    <lineage>
        <taxon>Eukaryota</taxon>
        <taxon>Fungi</taxon>
        <taxon>Dikarya</taxon>
        <taxon>Basidiomycota</taxon>
        <taxon>Agaricomycotina</taxon>
        <taxon>Agaricomycetes</taxon>
        <taxon>Agaricomycetidae</taxon>
        <taxon>Agaricales</taxon>
        <taxon>Pleurotineae</taxon>
        <taxon>Pleurotaceae</taxon>
        <taxon>Hohenbuehelia</taxon>
    </lineage>
</organism>
<feature type="region of interest" description="Disordered" evidence="1">
    <location>
        <begin position="535"/>
        <end position="572"/>
    </location>
</feature>
<feature type="region of interest" description="Disordered" evidence="1">
    <location>
        <begin position="311"/>
        <end position="330"/>
    </location>
</feature>
<feature type="compositionally biased region" description="Low complexity" evidence="1">
    <location>
        <begin position="383"/>
        <end position="401"/>
    </location>
</feature>
<feature type="compositionally biased region" description="Acidic residues" evidence="1">
    <location>
        <begin position="633"/>
        <end position="651"/>
    </location>
</feature>
<evidence type="ECO:0000313" key="3">
    <source>
        <dbReference type="Proteomes" id="UP001556367"/>
    </source>
</evidence>
<feature type="region of interest" description="Disordered" evidence="1">
    <location>
        <begin position="626"/>
        <end position="653"/>
    </location>
</feature>
<reference evidence="3" key="1">
    <citation type="submission" date="2024-06" db="EMBL/GenBank/DDBJ databases">
        <title>Multi-omics analyses provide insights into the biosynthesis of the anticancer antibiotic pleurotin in Hohenbuehelia grisea.</title>
        <authorList>
            <person name="Weaver J.A."/>
            <person name="Alberti F."/>
        </authorList>
    </citation>
    <scope>NUCLEOTIDE SEQUENCE [LARGE SCALE GENOMIC DNA]</scope>
    <source>
        <strain evidence="3">T-177</strain>
    </source>
</reference>
<keyword evidence="3" id="KW-1185">Reference proteome</keyword>
<feature type="compositionally biased region" description="Basic and acidic residues" evidence="1">
    <location>
        <begin position="404"/>
        <end position="414"/>
    </location>
</feature>
<feature type="region of interest" description="Disordered" evidence="1">
    <location>
        <begin position="698"/>
        <end position="722"/>
    </location>
</feature>
<feature type="compositionally biased region" description="Polar residues" evidence="1">
    <location>
        <begin position="431"/>
        <end position="442"/>
    </location>
</feature>
<dbReference type="Proteomes" id="UP001556367">
    <property type="component" value="Unassembled WGS sequence"/>
</dbReference>
<feature type="region of interest" description="Disordered" evidence="1">
    <location>
        <begin position="359"/>
        <end position="445"/>
    </location>
</feature>
<sequence>MPPKSANTKPIAHASSVWPRDPDGRSFLPESLHYDGKKFHGYHWAHSTGDFFRIRLSPNTKRKFICTRSQIIAFGENYSHIVHNYEPASPRALQPWPVLQLPQPGNDGHIALSACDPGCESAHDYTECITLPNDGGLSRISPSSLYESALLSTPTLVGTFFQNLDNEAKYRRLTRDNLNRTIQLEGSFFQSLDETQVYEDWRSKNATLENTFIARLDDDETYFGVNQPSPFEHLGASFLGFLNDCKVYLKSKIAFIEHHLEESFMAELEDPFEQEQELSPDVEKLDNPQTVSEAVLPDVVALELQKPSAMQLTSGIEGHRSPNISSETSRPEMITIDAQPHDQPARSSNGEERILHAESLQLGRHPEPLTTPSQPLDAKPESSEAPASAVQVEVAASSTVARHSSHEALLEAKEVSTGSDKIASDAPTPLSPNNPATLSVQSVPPIDTPSLVATTDLESDSDSLLTPVQEEGSQILPVTLCDDRVRINLISGPVDSLVPLCKGEFIIPDIHKLPISDSTMAPLSPQFLTLDMTAISERPPTPGETKNDSSSQNDQVNVTNTVNTSDPSNSAHPLVGIMAPSLGPLHLPVQSMIMTTEQAQPLGILKEEQNILYSAQISSSSELYHPSEHLDNEHDDDTDIQEASDANEDAPDANIKTDLCFEISCGESGNSDLPATAVLVELTPGSPKMPFPNIEEAAQGLQEKSTSPDAATPAHSSAHPLPAESGNAYVSAATLVVESSGSADIASTVCIADHAKQSSTLALDSAESEDLDASKRLCGEKDSVEDVAIVKTGDDNATKTPTSESQVSEEVVYGPHYDPFGTALLPKLEEFIPEEYLPDVLIVHDPSDVTGKTLQSDTLKYKRLFPERSSSESEELRVANLYMRARPLGEGHHSHVYIASLKLPAPLYAAHSPNGHVAVAAKVAKDVSESYEARTLLLQEGRTYADFPRDLMEHWCGYNIVPQFEEPVPLGAVVPKFYGYYVPADEGNKHASPILLMESCGKDVFPAKMSETEREHCFSLYLRLHHSGFAQNSSYIRNMLVQPGPLTLPPDQRSMDSPSYRLIDFGRGETEQDYHRRSGWSSTKASELRRAARELWLPSYNYES</sequence>
<gene>
    <name evidence="2" type="ORF">HGRIS_008987</name>
</gene>
<evidence type="ECO:0000256" key="1">
    <source>
        <dbReference type="SAM" id="MobiDB-lite"/>
    </source>
</evidence>
<accession>A0ABR3IZT7</accession>
<name>A0ABR3IZT7_9AGAR</name>
<evidence type="ECO:0000313" key="2">
    <source>
        <dbReference type="EMBL" id="KAL0948867.1"/>
    </source>
</evidence>
<dbReference type="EMBL" id="JASNQZ010000012">
    <property type="protein sequence ID" value="KAL0948867.1"/>
    <property type="molecule type" value="Genomic_DNA"/>
</dbReference>
<comment type="caution">
    <text evidence="2">The sequence shown here is derived from an EMBL/GenBank/DDBJ whole genome shotgun (WGS) entry which is preliminary data.</text>
</comment>